<dbReference type="CDD" id="cd04301">
    <property type="entry name" value="NAT_SF"/>
    <property type="match status" value="1"/>
</dbReference>
<keyword evidence="2" id="KW-0012">Acyltransferase</keyword>
<evidence type="ECO:0000256" key="2">
    <source>
        <dbReference type="ARBA" id="ARBA00023315"/>
    </source>
</evidence>
<keyword evidence="5" id="KW-1185">Reference proteome</keyword>
<dbReference type="EMBL" id="JBHTIA010000003">
    <property type="protein sequence ID" value="MFD0764994.1"/>
    <property type="molecule type" value="Genomic_DNA"/>
</dbReference>
<reference evidence="5" key="1">
    <citation type="journal article" date="2019" name="Int. J. Syst. Evol. Microbiol.">
        <title>The Global Catalogue of Microorganisms (GCM) 10K type strain sequencing project: providing services to taxonomists for standard genome sequencing and annotation.</title>
        <authorList>
            <consortium name="The Broad Institute Genomics Platform"/>
            <consortium name="The Broad Institute Genome Sequencing Center for Infectious Disease"/>
            <person name="Wu L."/>
            <person name="Ma J."/>
        </authorList>
    </citation>
    <scope>NUCLEOTIDE SEQUENCE [LARGE SCALE GENOMIC DNA]</scope>
    <source>
        <strain evidence="5">CCUG 60742</strain>
    </source>
</reference>
<sequence>MAVSTDIRQVTLADADTLLTLSRKTFFDAFLPTNSPEAMEAYASKAFTPAKFEQELNNPDSQFFFALVDGTIVGYIKLNYRTAQTELQNPEALEVERIYVLNDFQGRQIGKQLIDFAIQTAKAKSLKSVWLGVWEHNNKAIKFYKSKGFEQFGSHPFMLGNDKQTDILMRLVLNRD</sequence>
<proteinExistence type="predicted"/>
<evidence type="ECO:0000313" key="5">
    <source>
        <dbReference type="Proteomes" id="UP001597073"/>
    </source>
</evidence>
<dbReference type="InterPro" id="IPR000182">
    <property type="entry name" value="GNAT_dom"/>
</dbReference>
<gene>
    <name evidence="4" type="ORF">ACFQZI_09010</name>
</gene>
<comment type="caution">
    <text evidence="4">The sequence shown here is derived from an EMBL/GenBank/DDBJ whole genome shotgun (WGS) entry which is preliminary data.</text>
</comment>
<evidence type="ECO:0000313" key="4">
    <source>
        <dbReference type="EMBL" id="MFD0764994.1"/>
    </source>
</evidence>
<accession>A0ABW2ZFX7</accession>
<protein>
    <submittedName>
        <fullName evidence="4">GNAT family N-acetyltransferase</fullName>
    </submittedName>
</protein>
<feature type="domain" description="N-acetyltransferase" evidence="3">
    <location>
        <begin position="5"/>
        <end position="174"/>
    </location>
</feature>
<name>A0ABW2ZFX7_9SPHI</name>
<dbReference type="SUPFAM" id="SSF55729">
    <property type="entry name" value="Acyl-CoA N-acyltransferases (Nat)"/>
    <property type="match status" value="1"/>
</dbReference>
<keyword evidence="1" id="KW-0808">Transferase</keyword>
<dbReference type="PANTHER" id="PTHR43877">
    <property type="entry name" value="AMINOALKYLPHOSPHONATE N-ACETYLTRANSFERASE-RELATED-RELATED"/>
    <property type="match status" value="1"/>
</dbReference>
<evidence type="ECO:0000259" key="3">
    <source>
        <dbReference type="PROSITE" id="PS51186"/>
    </source>
</evidence>
<dbReference type="Proteomes" id="UP001597073">
    <property type="component" value="Unassembled WGS sequence"/>
</dbReference>
<dbReference type="PROSITE" id="PS51186">
    <property type="entry name" value="GNAT"/>
    <property type="match status" value="1"/>
</dbReference>
<organism evidence="4 5">
    <name type="scientific">Mucilaginibacter lutimaris</name>
    <dbReference type="NCBI Taxonomy" id="931629"/>
    <lineage>
        <taxon>Bacteria</taxon>
        <taxon>Pseudomonadati</taxon>
        <taxon>Bacteroidota</taxon>
        <taxon>Sphingobacteriia</taxon>
        <taxon>Sphingobacteriales</taxon>
        <taxon>Sphingobacteriaceae</taxon>
        <taxon>Mucilaginibacter</taxon>
    </lineage>
</organism>
<dbReference type="RefSeq" id="WP_377141385.1">
    <property type="nucleotide sequence ID" value="NZ_JBHTIA010000003.1"/>
</dbReference>
<dbReference type="InterPro" id="IPR050832">
    <property type="entry name" value="Bact_Acetyltransf"/>
</dbReference>
<dbReference type="Gene3D" id="3.40.630.30">
    <property type="match status" value="1"/>
</dbReference>
<dbReference type="Pfam" id="PF00583">
    <property type="entry name" value="Acetyltransf_1"/>
    <property type="match status" value="1"/>
</dbReference>
<dbReference type="InterPro" id="IPR016181">
    <property type="entry name" value="Acyl_CoA_acyltransferase"/>
</dbReference>
<evidence type="ECO:0000256" key="1">
    <source>
        <dbReference type="ARBA" id="ARBA00022679"/>
    </source>
</evidence>